<dbReference type="SMART" id="SM00448">
    <property type="entry name" value="REC"/>
    <property type="match status" value="1"/>
</dbReference>
<dbReference type="PANTHER" id="PTHR43214">
    <property type="entry name" value="TWO-COMPONENT RESPONSE REGULATOR"/>
    <property type="match status" value="1"/>
</dbReference>
<organism evidence="8 9">
    <name type="scientific">Flavobacterium nakdongensis</name>
    <dbReference type="NCBI Taxonomy" id="3073563"/>
    <lineage>
        <taxon>Bacteria</taxon>
        <taxon>Pseudomonadati</taxon>
        <taxon>Bacteroidota</taxon>
        <taxon>Flavobacteriia</taxon>
        <taxon>Flavobacteriales</taxon>
        <taxon>Flavobacteriaceae</taxon>
        <taxon>Flavobacterium</taxon>
    </lineage>
</organism>
<dbReference type="SUPFAM" id="SSF52172">
    <property type="entry name" value="CheY-like"/>
    <property type="match status" value="1"/>
</dbReference>
<dbReference type="PANTHER" id="PTHR43214:SF41">
    <property type="entry name" value="NITRATE_NITRITE RESPONSE REGULATOR PROTEIN NARP"/>
    <property type="match status" value="1"/>
</dbReference>
<keyword evidence="4" id="KW-0804">Transcription</keyword>
<dbReference type="InterPro" id="IPR039420">
    <property type="entry name" value="WalR-like"/>
</dbReference>
<dbReference type="PROSITE" id="PS50110">
    <property type="entry name" value="RESPONSE_REGULATORY"/>
    <property type="match status" value="1"/>
</dbReference>
<proteinExistence type="predicted"/>
<keyword evidence="9" id="KW-1185">Reference proteome</keyword>
<evidence type="ECO:0000313" key="9">
    <source>
        <dbReference type="Proteomes" id="UP001180481"/>
    </source>
</evidence>
<dbReference type="InterPro" id="IPR058245">
    <property type="entry name" value="NreC/VraR/RcsB-like_REC"/>
</dbReference>
<accession>A0ABY9RAL1</accession>
<feature type="modified residue" description="4-aspartylphosphate" evidence="5">
    <location>
        <position position="59"/>
    </location>
</feature>
<evidence type="ECO:0000313" key="8">
    <source>
        <dbReference type="EMBL" id="WMW78277.1"/>
    </source>
</evidence>
<dbReference type="Proteomes" id="UP001180481">
    <property type="component" value="Chromosome"/>
</dbReference>
<feature type="domain" description="Response regulatory" evidence="7">
    <location>
        <begin position="8"/>
        <end position="124"/>
    </location>
</feature>
<reference evidence="8" key="1">
    <citation type="submission" date="2023-09" db="EMBL/GenBank/DDBJ databases">
        <title>Flavobacterium sp. 20NA77.7 isolated from freshwater.</title>
        <authorList>
            <person name="Le V."/>
            <person name="Ko S.-R."/>
            <person name="Ahn C.-Y."/>
            <person name="Oh H.-M."/>
        </authorList>
    </citation>
    <scope>NUCLEOTIDE SEQUENCE</scope>
    <source>
        <strain evidence="8">20NA77.7</strain>
    </source>
</reference>
<protein>
    <submittedName>
        <fullName evidence="8">Response regulator transcription factor</fullName>
    </submittedName>
</protein>
<dbReference type="Pfam" id="PF00072">
    <property type="entry name" value="Response_reg"/>
    <property type="match status" value="1"/>
</dbReference>
<dbReference type="InterPro" id="IPR016032">
    <property type="entry name" value="Sig_transdc_resp-reg_C-effctor"/>
</dbReference>
<dbReference type="SUPFAM" id="SSF46894">
    <property type="entry name" value="C-terminal effector domain of the bipartite response regulators"/>
    <property type="match status" value="1"/>
</dbReference>
<evidence type="ECO:0000259" key="7">
    <source>
        <dbReference type="PROSITE" id="PS50110"/>
    </source>
</evidence>
<evidence type="ECO:0000256" key="5">
    <source>
        <dbReference type="PROSITE-ProRule" id="PRU00169"/>
    </source>
</evidence>
<dbReference type="Pfam" id="PF00196">
    <property type="entry name" value="GerE"/>
    <property type="match status" value="1"/>
</dbReference>
<evidence type="ECO:0000256" key="3">
    <source>
        <dbReference type="ARBA" id="ARBA00023125"/>
    </source>
</evidence>
<dbReference type="InterPro" id="IPR001789">
    <property type="entry name" value="Sig_transdc_resp-reg_receiver"/>
</dbReference>
<keyword evidence="1 5" id="KW-0597">Phosphoprotein</keyword>
<dbReference type="RefSeq" id="WP_309532593.1">
    <property type="nucleotide sequence ID" value="NZ_CP133721.1"/>
</dbReference>
<gene>
    <name evidence="8" type="ORF">RF683_02200</name>
</gene>
<dbReference type="PROSITE" id="PS50043">
    <property type="entry name" value="HTH_LUXR_2"/>
    <property type="match status" value="1"/>
</dbReference>
<dbReference type="PROSITE" id="PS00622">
    <property type="entry name" value="HTH_LUXR_1"/>
    <property type="match status" value="1"/>
</dbReference>
<dbReference type="CDD" id="cd17535">
    <property type="entry name" value="REC_NarL-like"/>
    <property type="match status" value="1"/>
</dbReference>
<evidence type="ECO:0000256" key="4">
    <source>
        <dbReference type="ARBA" id="ARBA00023163"/>
    </source>
</evidence>
<evidence type="ECO:0000256" key="1">
    <source>
        <dbReference type="ARBA" id="ARBA00022553"/>
    </source>
</evidence>
<dbReference type="PRINTS" id="PR00038">
    <property type="entry name" value="HTHLUXR"/>
</dbReference>
<keyword evidence="3" id="KW-0238">DNA-binding</keyword>
<dbReference type="InterPro" id="IPR000792">
    <property type="entry name" value="Tscrpt_reg_LuxR_C"/>
</dbReference>
<dbReference type="Gene3D" id="3.40.50.2300">
    <property type="match status" value="1"/>
</dbReference>
<dbReference type="CDD" id="cd06170">
    <property type="entry name" value="LuxR_C_like"/>
    <property type="match status" value="1"/>
</dbReference>
<dbReference type="EMBL" id="CP133721">
    <property type="protein sequence ID" value="WMW78277.1"/>
    <property type="molecule type" value="Genomic_DNA"/>
</dbReference>
<sequence>MIKDSEYSFLVADDHSIIRNGLCLLINDTFSKAKVTQTESFDDILRVVKDVKLDLLILDINFPEGNSLSLIPTLKKLQPSMKILIFTSYDEEVYALRFYSAGVDGYLSKLSSPDQIEHALLTILKEGRYASDTIKNKILNNYLFNKSANPLDALSDREMEIAKLMVQGLGNLEISNVLNLKSTTVSTYKSRIFEKLSIDNLSALINVFNIHNILN</sequence>
<feature type="domain" description="HTH luxR-type" evidence="6">
    <location>
        <begin position="147"/>
        <end position="212"/>
    </location>
</feature>
<keyword evidence="2" id="KW-0805">Transcription regulation</keyword>
<dbReference type="SMART" id="SM00421">
    <property type="entry name" value="HTH_LUXR"/>
    <property type="match status" value="1"/>
</dbReference>
<dbReference type="InterPro" id="IPR011006">
    <property type="entry name" value="CheY-like_superfamily"/>
</dbReference>
<name>A0ABY9RAL1_9FLAO</name>
<evidence type="ECO:0000256" key="2">
    <source>
        <dbReference type="ARBA" id="ARBA00023015"/>
    </source>
</evidence>
<evidence type="ECO:0000259" key="6">
    <source>
        <dbReference type="PROSITE" id="PS50043"/>
    </source>
</evidence>